<keyword evidence="3" id="KW-0203">Cytokinin biosynthesis</keyword>
<sequence length="196" mass="21600">MSTLKSICVFCGSKPGNDAQYQQSAIELGRLMAERKISLVYGGGSVGLMGIIADAVLDAGGEVIGVIPQQLAVKELIHPRVDQMHIVDNMHTRKALMSELCDAFIAMPGGFGTLEELFEVVSWIQLGIYRKPVGLLNTSGFYDPLLNLVDHCIETEFVKPKYRDLIIADETPTTLVDHLTHHQLPVIEKILDLKET</sequence>
<organism evidence="4 6">
    <name type="scientific">Gimesia maris</name>
    <dbReference type="NCBI Taxonomy" id="122"/>
    <lineage>
        <taxon>Bacteria</taxon>
        <taxon>Pseudomonadati</taxon>
        <taxon>Planctomycetota</taxon>
        <taxon>Planctomycetia</taxon>
        <taxon>Planctomycetales</taxon>
        <taxon>Planctomycetaceae</taxon>
        <taxon>Gimesia</taxon>
    </lineage>
</organism>
<evidence type="ECO:0000313" key="4">
    <source>
        <dbReference type="EMBL" id="HCO25001.1"/>
    </source>
</evidence>
<dbReference type="SUPFAM" id="SSF102405">
    <property type="entry name" value="MCP/YpsA-like"/>
    <property type="match status" value="1"/>
</dbReference>
<dbReference type="Pfam" id="PF03641">
    <property type="entry name" value="Lysine_decarbox"/>
    <property type="match status" value="1"/>
</dbReference>
<evidence type="ECO:0000313" key="7">
    <source>
        <dbReference type="Proteomes" id="UP000322887"/>
    </source>
</evidence>
<dbReference type="Proteomes" id="UP000263642">
    <property type="component" value="Unassembled WGS sequence"/>
</dbReference>
<reference evidence="4 6" key="1">
    <citation type="journal article" date="2018" name="Nat. Biotechnol.">
        <title>A standardized bacterial taxonomy based on genome phylogeny substantially revises the tree of life.</title>
        <authorList>
            <person name="Parks D.H."/>
            <person name="Chuvochina M."/>
            <person name="Waite D.W."/>
            <person name="Rinke C."/>
            <person name="Skarshewski A."/>
            <person name="Chaumeil P.A."/>
            <person name="Hugenholtz P."/>
        </authorList>
    </citation>
    <scope>NUCLEOTIDE SEQUENCE [LARGE SCALE GENOMIC DNA]</scope>
    <source>
        <strain evidence="4">UBA9375</strain>
    </source>
</reference>
<dbReference type="PANTHER" id="PTHR31223:SF70">
    <property type="entry name" value="LOG FAMILY PROTEIN YJL055W"/>
    <property type="match status" value="1"/>
</dbReference>
<keyword evidence="3" id="KW-0378">Hydrolase</keyword>
<dbReference type="Proteomes" id="UP000322887">
    <property type="component" value="Chromosome"/>
</dbReference>
<dbReference type="PANTHER" id="PTHR31223">
    <property type="entry name" value="LOG FAMILY PROTEIN YJL055W"/>
    <property type="match status" value="1"/>
</dbReference>
<name>A0A3D3R814_9PLAN</name>
<dbReference type="EMBL" id="CP042910">
    <property type="protein sequence ID" value="QEG19232.1"/>
    <property type="molecule type" value="Genomic_DNA"/>
</dbReference>
<keyword evidence="7" id="KW-1185">Reference proteome</keyword>
<dbReference type="AlphaFoldDB" id="A0A3D3R814"/>
<evidence type="ECO:0000313" key="5">
    <source>
        <dbReference type="EMBL" id="QEG19232.1"/>
    </source>
</evidence>
<dbReference type="GO" id="GO:0008714">
    <property type="term" value="F:AMP nucleosidase activity"/>
    <property type="evidence" value="ECO:0007669"/>
    <property type="project" value="UniProtKB-EC"/>
</dbReference>
<comment type="similarity">
    <text evidence="2 3">Belongs to the LOG family.</text>
</comment>
<dbReference type="GeneID" id="98649569"/>
<protein>
    <recommendedName>
        <fullName evidence="3">Cytokinin riboside 5'-monophosphate phosphoribohydrolase</fullName>
        <ecNumber evidence="3">3.2.2.n1</ecNumber>
    </recommendedName>
</protein>
<dbReference type="Gene3D" id="3.40.50.450">
    <property type="match status" value="1"/>
</dbReference>
<accession>A0A517XI72</accession>
<proteinExistence type="inferred from homology"/>
<dbReference type="RefSeq" id="WP_002649273.1">
    <property type="nucleotide sequence ID" value="NZ_CAXAST010000006.1"/>
</dbReference>
<evidence type="ECO:0000313" key="6">
    <source>
        <dbReference type="Proteomes" id="UP000263642"/>
    </source>
</evidence>
<reference evidence="5 7" key="2">
    <citation type="submission" date="2019-08" db="EMBL/GenBank/DDBJ databases">
        <title>Deep-cultivation of Planctomycetes and their phenomic and genomic characterization uncovers novel biology.</title>
        <authorList>
            <person name="Wiegand S."/>
            <person name="Jogler M."/>
            <person name="Boedeker C."/>
            <person name="Pinto D."/>
            <person name="Vollmers J."/>
            <person name="Rivas-Marin E."/>
            <person name="Kohn T."/>
            <person name="Peeters S.H."/>
            <person name="Heuer A."/>
            <person name="Rast P."/>
            <person name="Oberbeckmann S."/>
            <person name="Bunk B."/>
            <person name="Jeske O."/>
            <person name="Meyerdierks A."/>
            <person name="Storesund J.E."/>
            <person name="Kallscheuer N."/>
            <person name="Luecker S."/>
            <person name="Lage O.M."/>
            <person name="Pohl T."/>
            <person name="Merkel B.J."/>
            <person name="Hornburger P."/>
            <person name="Mueller R.-W."/>
            <person name="Bruemmer F."/>
            <person name="Labrenz M."/>
            <person name="Spormann A.M."/>
            <person name="Op den Camp H."/>
            <person name="Overmann J."/>
            <person name="Amann R."/>
            <person name="Jetten M.S.M."/>
            <person name="Mascher T."/>
            <person name="Medema M.H."/>
            <person name="Devos D.P."/>
            <person name="Kaster A.-K."/>
            <person name="Ovreas L."/>
            <person name="Rohde M."/>
            <person name="Galperin M.Y."/>
            <person name="Jogler C."/>
        </authorList>
    </citation>
    <scope>NUCLEOTIDE SEQUENCE [LARGE SCALE GENOMIC DNA]</scope>
    <source>
        <strain evidence="5 7">DSM 8797</strain>
    </source>
</reference>
<dbReference type="NCBIfam" id="TIGR00730">
    <property type="entry name" value="Rossman fold protein, TIGR00730 family"/>
    <property type="match status" value="1"/>
</dbReference>
<accession>A0A3D3R814</accession>
<evidence type="ECO:0000256" key="2">
    <source>
        <dbReference type="ARBA" id="ARBA00006763"/>
    </source>
</evidence>
<dbReference type="GO" id="GO:0005829">
    <property type="term" value="C:cytosol"/>
    <property type="evidence" value="ECO:0007669"/>
    <property type="project" value="TreeGrafter"/>
</dbReference>
<gene>
    <name evidence="5" type="primary">yvdD</name>
    <name evidence="4" type="ORF">DIT97_18980</name>
    <name evidence="5" type="ORF">GmarT_51290</name>
</gene>
<evidence type="ECO:0000256" key="1">
    <source>
        <dbReference type="ARBA" id="ARBA00000274"/>
    </source>
</evidence>
<dbReference type="InterPro" id="IPR031100">
    <property type="entry name" value="LOG_fam"/>
</dbReference>
<comment type="catalytic activity">
    <reaction evidence="1">
        <text>AMP + H2O = D-ribose 5-phosphate + adenine</text>
        <dbReference type="Rhea" id="RHEA:20129"/>
        <dbReference type="ChEBI" id="CHEBI:15377"/>
        <dbReference type="ChEBI" id="CHEBI:16708"/>
        <dbReference type="ChEBI" id="CHEBI:78346"/>
        <dbReference type="ChEBI" id="CHEBI:456215"/>
        <dbReference type="EC" id="3.2.2.4"/>
    </reaction>
</comment>
<dbReference type="GO" id="GO:0009691">
    <property type="term" value="P:cytokinin biosynthetic process"/>
    <property type="evidence" value="ECO:0007669"/>
    <property type="project" value="UniProtKB-UniRule"/>
</dbReference>
<dbReference type="EC" id="3.2.2.n1" evidence="3"/>
<dbReference type="InterPro" id="IPR005269">
    <property type="entry name" value="LOG"/>
</dbReference>
<evidence type="ECO:0000256" key="3">
    <source>
        <dbReference type="RuleBase" id="RU363015"/>
    </source>
</evidence>
<dbReference type="EMBL" id="DQAY01000115">
    <property type="protein sequence ID" value="HCO25001.1"/>
    <property type="molecule type" value="Genomic_DNA"/>
</dbReference>